<sequence length="104" mass="11631">MAKNQGEKCHILSFSAESGTKYEDMAKTGVRNCHILKNVTLAVTKTRMWQFREHARRAWGLSSNFVYKLYTKLNIGGASTRRKAGLADGVKSPEIEVRAPCKGE</sequence>
<evidence type="ECO:0000313" key="2">
    <source>
        <dbReference type="Proteomes" id="UP000530850"/>
    </source>
</evidence>
<reference evidence="1 2" key="1">
    <citation type="submission" date="2020-08" db="EMBL/GenBank/DDBJ databases">
        <title>Sequencing the genomes of 1000 actinobacteria strains.</title>
        <authorList>
            <person name="Klenk H.-P."/>
        </authorList>
    </citation>
    <scope>NUCLEOTIDE SEQUENCE [LARGE SCALE GENOMIC DNA]</scope>
    <source>
        <strain evidence="1 2">DSM 22242</strain>
    </source>
</reference>
<gene>
    <name evidence="1" type="ORF">FHR31_001796</name>
</gene>
<accession>A0A7W5GR60</accession>
<proteinExistence type="predicted"/>
<dbReference type="AlphaFoldDB" id="A0A7W5GR60"/>
<dbReference type="EMBL" id="JACHYA010000007">
    <property type="protein sequence ID" value="MBB3171963.1"/>
    <property type="molecule type" value="Genomic_DNA"/>
</dbReference>
<evidence type="ECO:0000313" key="1">
    <source>
        <dbReference type="EMBL" id="MBB3171963.1"/>
    </source>
</evidence>
<comment type="caution">
    <text evidence="1">The sequence shown here is derived from an EMBL/GenBank/DDBJ whole genome shotgun (WGS) entry which is preliminary data.</text>
</comment>
<protein>
    <submittedName>
        <fullName evidence="1">Uncharacterized protein</fullName>
    </submittedName>
</protein>
<dbReference type="GeneID" id="93356304"/>
<organism evidence="1 2">
    <name type="scientific">Parvibacter caecicola</name>
    <dbReference type="NCBI Taxonomy" id="747645"/>
    <lineage>
        <taxon>Bacteria</taxon>
        <taxon>Bacillati</taxon>
        <taxon>Actinomycetota</taxon>
        <taxon>Coriobacteriia</taxon>
        <taxon>Coriobacteriales</taxon>
        <taxon>Coriobacteriaceae</taxon>
        <taxon>Parvibacter</taxon>
    </lineage>
</organism>
<name>A0A7W5GR60_9ACTN</name>
<dbReference type="Proteomes" id="UP000530850">
    <property type="component" value="Unassembled WGS sequence"/>
</dbReference>
<dbReference type="RefSeq" id="WP_123184991.1">
    <property type="nucleotide sequence ID" value="NZ_CANPEU010000005.1"/>
</dbReference>